<feature type="domain" description="TAF1C helical bundle" evidence="3">
    <location>
        <begin position="294"/>
        <end position="500"/>
    </location>
</feature>
<dbReference type="GO" id="GO:0001164">
    <property type="term" value="F:RNA polymerase I core promoter sequence-specific DNA binding"/>
    <property type="evidence" value="ECO:0007669"/>
    <property type="project" value="TreeGrafter"/>
</dbReference>
<organism evidence="5 6">
    <name type="scientific">Python bivittatus</name>
    <name type="common">Burmese python</name>
    <name type="synonym">Python molurus bivittatus</name>
    <dbReference type="NCBI Taxonomy" id="176946"/>
    <lineage>
        <taxon>Eukaryota</taxon>
        <taxon>Metazoa</taxon>
        <taxon>Chordata</taxon>
        <taxon>Craniata</taxon>
        <taxon>Vertebrata</taxon>
        <taxon>Euteleostomi</taxon>
        <taxon>Lepidosauria</taxon>
        <taxon>Squamata</taxon>
        <taxon>Bifurcata</taxon>
        <taxon>Unidentata</taxon>
        <taxon>Episquamata</taxon>
        <taxon>Toxicofera</taxon>
        <taxon>Serpentes</taxon>
        <taxon>Henophidia</taxon>
        <taxon>Pythonidae</taxon>
        <taxon>Python</taxon>
    </lineage>
</organism>
<dbReference type="Pfam" id="PF20642">
    <property type="entry name" value="TAF1C_HB"/>
    <property type="match status" value="1"/>
</dbReference>
<dbReference type="OMA" id="THREMRE"/>
<feature type="region of interest" description="Disordered" evidence="1">
    <location>
        <begin position="528"/>
        <end position="572"/>
    </location>
</feature>
<gene>
    <name evidence="6" type="primary">TAF1C</name>
</gene>
<proteinExistence type="predicted"/>
<dbReference type="InterPro" id="IPR038801">
    <property type="entry name" value="TAF1C"/>
</dbReference>
<keyword evidence="5" id="KW-1185">Reference proteome</keyword>
<dbReference type="InterPro" id="IPR049089">
    <property type="entry name" value="TAF1C_C"/>
</dbReference>
<dbReference type="PANTHER" id="PTHR15319">
    <property type="entry name" value="TATA BOX-BINDING PROTEIN ASSOCIATED FACTOR RNA POLYMERASE I SUBUNIT C"/>
    <property type="match status" value="1"/>
</dbReference>
<dbReference type="RefSeq" id="XP_015746697.1">
    <property type="nucleotide sequence ID" value="XM_015891211.1"/>
</dbReference>
<dbReference type="InterPro" id="IPR049090">
    <property type="entry name" value="TAF1C_HB"/>
</dbReference>
<feature type="compositionally biased region" description="Basic and acidic residues" evidence="1">
    <location>
        <begin position="366"/>
        <end position="377"/>
    </location>
</feature>
<evidence type="ECO:0000259" key="4">
    <source>
        <dbReference type="Pfam" id="PF20643"/>
    </source>
</evidence>
<dbReference type="GO" id="GO:0001650">
    <property type="term" value="C:fibrillar center"/>
    <property type="evidence" value="ECO:0007669"/>
    <property type="project" value="TreeGrafter"/>
</dbReference>
<dbReference type="PANTHER" id="PTHR15319:SF1">
    <property type="entry name" value="TATA BOX-BINDING PROTEIN-ASSOCIATED FACTOR RNA POLYMERASE I SUBUNIT C"/>
    <property type="match status" value="1"/>
</dbReference>
<evidence type="ECO:0000313" key="6">
    <source>
        <dbReference type="RefSeq" id="XP_015746697.1"/>
    </source>
</evidence>
<feature type="region of interest" description="Disordered" evidence="1">
    <location>
        <begin position="340"/>
        <end position="378"/>
    </location>
</feature>
<feature type="non-terminal residue" evidence="6">
    <location>
        <position position="1"/>
    </location>
</feature>
<evidence type="ECO:0000256" key="1">
    <source>
        <dbReference type="SAM" id="MobiDB-lite"/>
    </source>
</evidence>
<feature type="compositionally biased region" description="Low complexity" evidence="1">
    <location>
        <begin position="551"/>
        <end position="564"/>
    </location>
</feature>
<dbReference type="KEGG" id="pbi:103050776"/>
<dbReference type="CTD" id="9013"/>
<sequence>AAAAGFQDVALRPAGNGSLKPRIRGCPAQFELNGAVRQVAAVRLEGSDFLGVRSGHFCAAWRRQRGRAPVPLQVVRTDAPCSSIAVSPHLPGELSICTLEGAVYLWHVEMGLRRLHQDGDGMFFRDPSPWRWSEFSAHPRVLTFADRTGLKGLDQRVPSGGHFELFKVGGEADCQRGERLLLSKYLGHSEPYHHLVATQFSAFVLDERFPLVPVLRWEHMMQWPPIYAHLTPAGALQHSHTVLLGTHHSQELLLLQYSGGHGLPCQLQGAPQKLPSTKECLPHFPAQVPVRQSALSQRLSVPTAGIAAALGQQDHTQTLLVFQLSEAGDLFYQPLLPQAGGEEAEGQAPTDSGPEASFGGAAADAPCRDSVHPDDASSRTACTPAAAVLYRRWLRAFLRNWKWAPTQGDLRPPTTISQSSLFTHREMRELVGSVPSSLEAACHLRKAMQEQRLLCSWGDESRAPMPPAPQGPPGELGQRLAASWSGDWAAWWLEKPDSREDSELLSSQTLHACGIPRERRQTLRRYLAVLDEPPEPPPEEDLPASQMSALGGSQRGPSSSQGSQLKRARMGF</sequence>
<evidence type="ECO:0000313" key="5">
    <source>
        <dbReference type="Proteomes" id="UP000695026"/>
    </source>
</evidence>
<dbReference type="Proteomes" id="UP000695026">
    <property type="component" value="Unplaced"/>
</dbReference>
<feature type="region of interest" description="Disordered" evidence="1">
    <location>
        <begin position="459"/>
        <end position="478"/>
    </location>
</feature>
<feature type="domain" description="TAF1C beta-propeller" evidence="2">
    <location>
        <begin position="51"/>
        <end position="187"/>
    </location>
</feature>
<dbReference type="Pfam" id="PF20643">
    <property type="entry name" value="TAF1C_C"/>
    <property type="match status" value="1"/>
</dbReference>
<accession>A0A9F3W1C2</accession>
<feature type="domain" description="TAF1C C-terminal" evidence="4">
    <location>
        <begin position="507"/>
        <end position="572"/>
    </location>
</feature>
<dbReference type="AlphaFoldDB" id="A0A9F3W1C2"/>
<dbReference type="OrthoDB" id="2382881at2759"/>
<evidence type="ECO:0000259" key="3">
    <source>
        <dbReference type="Pfam" id="PF20642"/>
    </source>
</evidence>
<feature type="compositionally biased region" description="Acidic residues" evidence="1">
    <location>
        <begin position="532"/>
        <end position="542"/>
    </location>
</feature>
<name>A0A9F3W1C2_PYTBI</name>
<reference evidence="6" key="1">
    <citation type="submission" date="2025-08" db="UniProtKB">
        <authorList>
            <consortium name="RefSeq"/>
        </authorList>
    </citation>
    <scope>IDENTIFICATION</scope>
    <source>
        <tissue evidence="6">Liver</tissue>
    </source>
</reference>
<dbReference type="InterPro" id="IPR049087">
    <property type="entry name" value="TAF1C_beta-prop"/>
</dbReference>
<dbReference type="Pfam" id="PF20641">
    <property type="entry name" value="TAF1C_beta-prop"/>
    <property type="match status" value="1"/>
</dbReference>
<evidence type="ECO:0000259" key="2">
    <source>
        <dbReference type="Pfam" id="PF20641"/>
    </source>
</evidence>
<dbReference type="GeneID" id="103050776"/>
<protein>
    <submittedName>
        <fullName evidence="6">TATA box-binding protein-associated factor RNA polymerase I subunit C</fullName>
    </submittedName>
</protein>